<evidence type="ECO:0008006" key="2">
    <source>
        <dbReference type="Google" id="ProtNLM"/>
    </source>
</evidence>
<dbReference type="Gene3D" id="3.40.50.300">
    <property type="entry name" value="P-loop containing nucleotide triphosphate hydrolases"/>
    <property type="match status" value="1"/>
</dbReference>
<gene>
    <name evidence="1" type="ORF">METZ01_LOCUS231889</name>
</gene>
<dbReference type="InterPro" id="IPR053259">
    <property type="entry name" value="Golvesin-related_Golgi"/>
</dbReference>
<dbReference type="Pfam" id="PF03567">
    <property type="entry name" value="Sulfotransfer_2"/>
    <property type="match status" value="1"/>
</dbReference>
<dbReference type="GO" id="GO:0016020">
    <property type="term" value="C:membrane"/>
    <property type="evidence" value="ECO:0007669"/>
    <property type="project" value="InterPro"/>
</dbReference>
<dbReference type="GO" id="GO:0008146">
    <property type="term" value="F:sulfotransferase activity"/>
    <property type="evidence" value="ECO:0007669"/>
    <property type="project" value="InterPro"/>
</dbReference>
<proteinExistence type="predicted"/>
<dbReference type="InterPro" id="IPR027417">
    <property type="entry name" value="P-loop_NTPase"/>
</dbReference>
<sequence length="295" mass="35306">MGIYDKNFYLCKGYKLKQKETRPLIFFHVPKCAGTTIFQIIQNLITPSMRLSGSPTNENSSQSAYELFENNRDRILNSNFNFISGHYQFEIKKHFQNYLSATILRDPVERLISHYNFIVDRGYISVKTNLEECFKKNYMPTNIMTQMFSCENNNDTFINKDKYNKALKVLTDEVDLVFDSNDTNKFLNQIISMYDLPNLFFQYAQKTKNKYFIKNDENIDIIKEFNHYDIKLYDYMKNKKLFTLVENFLPERNKDQYYNYSFDIFAKPEFSILNEKQFIHLKKAVESRKFKIIIS</sequence>
<evidence type="ECO:0000313" key="1">
    <source>
        <dbReference type="EMBL" id="SVB79035.1"/>
    </source>
</evidence>
<reference evidence="1" key="1">
    <citation type="submission" date="2018-05" db="EMBL/GenBank/DDBJ databases">
        <authorList>
            <person name="Lanie J.A."/>
            <person name="Ng W.-L."/>
            <person name="Kazmierczak K.M."/>
            <person name="Andrzejewski T.M."/>
            <person name="Davidsen T.M."/>
            <person name="Wayne K.J."/>
            <person name="Tettelin H."/>
            <person name="Glass J.I."/>
            <person name="Rusch D."/>
            <person name="Podicherti R."/>
            <person name="Tsui H.-C.T."/>
            <person name="Winkler M.E."/>
        </authorList>
    </citation>
    <scope>NUCLEOTIDE SEQUENCE</scope>
</reference>
<dbReference type="AlphaFoldDB" id="A0A382GVY4"/>
<dbReference type="EMBL" id="UINC01057648">
    <property type="protein sequence ID" value="SVB79035.1"/>
    <property type="molecule type" value="Genomic_DNA"/>
</dbReference>
<dbReference type="SUPFAM" id="SSF52540">
    <property type="entry name" value="P-loop containing nucleoside triphosphate hydrolases"/>
    <property type="match status" value="1"/>
</dbReference>
<accession>A0A382GVY4</accession>
<organism evidence="1">
    <name type="scientific">marine metagenome</name>
    <dbReference type="NCBI Taxonomy" id="408172"/>
    <lineage>
        <taxon>unclassified sequences</taxon>
        <taxon>metagenomes</taxon>
        <taxon>ecological metagenomes</taxon>
    </lineage>
</organism>
<dbReference type="PANTHER" id="PTHR32301:SF6">
    <property type="entry name" value="GOLVESIN-RELATED"/>
    <property type="match status" value="1"/>
</dbReference>
<name>A0A382GVY4_9ZZZZ</name>
<dbReference type="InterPro" id="IPR005331">
    <property type="entry name" value="Sulfotransferase"/>
</dbReference>
<protein>
    <recommendedName>
        <fullName evidence="2">Sulfotransferase domain-containing protein</fullName>
    </recommendedName>
</protein>
<dbReference type="PANTHER" id="PTHR32301">
    <property type="entry name" value="COUNTIN RECEPTOR CNR3-RELATED"/>
    <property type="match status" value="1"/>
</dbReference>